<name>A0ABD3ANN7_9GENT</name>
<feature type="non-terminal residue" evidence="2">
    <location>
        <position position="1"/>
    </location>
</feature>
<evidence type="ECO:0000313" key="2">
    <source>
        <dbReference type="EMBL" id="KAL3532802.1"/>
    </source>
</evidence>
<evidence type="ECO:0000256" key="1">
    <source>
        <dbReference type="SAM" id="MobiDB-lite"/>
    </source>
</evidence>
<proteinExistence type="predicted"/>
<organism evidence="2 3">
    <name type="scientific">Cinchona calisaya</name>
    <dbReference type="NCBI Taxonomy" id="153742"/>
    <lineage>
        <taxon>Eukaryota</taxon>
        <taxon>Viridiplantae</taxon>
        <taxon>Streptophyta</taxon>
        <taxon>Embryophyta</taxon>
        <taxon>Tracheophyta</taxon>
        <taxon>Spermatophyta</taxon>
        <taxon>Magnoliopsida</taxon>
        <taxon>eudicotyledons</taxon>
        <taxon>Gunneridae</taxon>
        <taxon>Pentapetalae</taxon>
        <taxon>asterids</taxon>
        <taxon>lamiids</taxon>
        <taxon>Gentianales</taxon>
        <taxon>Rubiaceae</taxon>
        <taxon>Cinchonoideae</taxon>
        <taxon>Cinchoneae</taxon>
        <taxon>Cinchona</taxon>
    </lineage>
</organism>
<accession>A0ABD3ANN7</accession>
<keyword evidence="3" id="KW-1185">Reference proteome</keyword>
<protein>
    <submittedName>
        <fullName evidence="2">Uncharacterized protein</fullName>
    </submittedName>
</protein>
<sequence>EARGGNGEGCIGGRGVTRRWWARDTGEEKGCKEMAKEGLQVQAGGGFVGKDSMEKGRGRRIKKS</sequence>
<comment type="caution">
    <text evidence="2">The sequence shown here is derived from an EMBL/GenBank/DDBJ whole genome shotgun (WGS) entry which is preliminary data.</text>
</comment>
<dbReference type="AlphaFoldDB" id="A0ABD3ANN7"/>
<reference evidence="2 3" key="1">
    <citation type="submission" date="2024-11" db="EMBL/GenBank/DDBJ databases">
        <title>A near-complete genome assembly of Cinchona calisaya.</title>
        <authorList>
            <person name="Lian D.C."/>
            <person name="Zhao X.W."/>
            <person name="Wei L."/>
        </authorList>
    </citation>
    <scope>NUCLEOTIDE SEQUENCE [LARGE SCALE GENOMIC DNA]</scope>
    <source>
        <tissue evidence="2">Nenye</tissue>
    </source>
</reference>
<feature type="region of interest" description="Disordered" evidence="1">
    <location>
        <begin position="44"/>
        <end position="64"/>
    </location>
</feature>
<gene>
    <name evidence="2" type="ORF">ACH5RR_006323</name>
</gene>
<dbReference type="EMBL" id="JBJUIK010000003">
    <property type="protein sequence ID" value="KAL3532802.1"/>
    <property type="molecule type" value="Genomic_DNA"/>
</dbReference>
<evidence type="ECO:0000313" key="3">
    <source>
        <dbReference type="Proteomes" id="UP001630127"/>
    </source>
</evidence>
<dbReference type="Proteomes" id="UP001630127">
    <property type="component" value="Unassembled WGS sequence"/>
</dbReference>